<protein>
    <submittedName>
        <fullName evidence="6">TauD/TfdA family dioxygenase</fullName>
    </submittedName>
</protein>
<dbReference type="EMBL" id="SMKU01000016">
    <property type="protein sequence ID" value="TDD94817.1"/>
    <property type="molecule type" value="Genomic_DNA"/>
</dbReference>
<evidence type="ECO:0000256" key="3">
    <source>
        <dbReference type="ARBA" id="ARBA00023004"/>
    </source>
</evidence>
<evidence type="ECO:0000259" key="5">
    <source>
        <dbReference type="Pfam" id="PF02668"/>
    </source>
</evidence>
<keyword evidence="7" id="KW-1185">Reference proteome</keyword>
<comment type="cofactor">
    <cofactor evidence="1">
        <name>Fe(2+)</name>
        <dbReference type="ChEBI" id="CHEBI:29033"/>
    </cofactor>
</comment>
<dbReference type="AlphaFoldDB" id="A0A4V2YYW9"/>
<organism evidence="6 7">
    <name type="scientific">Actinomadura rubrisoli</name>
    <dbReference type="NCBI Taxonomy" id="2530368"/>
    <lineage>
        <taxon>Bacteria</taxon>
        <taxon>Bacillati</taxon>
        <taxon>Actinomycetota</taxon>
        <taxon>Actinomycetes</taxon>
        <taxon>Streptosporangiales</taxon>
        <taxon>Thermomonosporaceae</taxon>
        <taxon>Actinomadura</taxon>
    </lineage>
</organism>
<feature type="domain" description="TauD/TfdA-like" evidence="5">
    <location>
        <begin position="8"/>
        <end position="301"/>
    </location>
</feature>
<dbReference type="PANTHER" id="PTHR10696:SF56">
    <property type="entry name" value="TAUD_TFDA-LIKE DOMAIN-CONTAINING PROTEIN"/>
    <property type="match status" value="1"/>
</dbReference>
<evidence type="ECO:0000256" key="4">
    <source>
        <dbReference type="ARBA" id="ARBA00023194"/>
    </source>
</evidence>
<evidence type="ECO:0000256" key="2">
    <source>
        <dbReference type="ARBA" id="ARBA00023002"/>
    </source>
</evidence>
<dbReference type="InterPro" id="IPR003819">
    <property type="entry name" value="TauD/TfdA-like"/>
</dbReference>
<dbReference type="RefSeq" id="WP_131889794.1">
    <property type="nucleotide sequence ID" value="NZ_SMKU01000016.1"/>
</dbReference>
<evidence type="ECO:0000313" key="7">
    <source>
        <dbReference type="Proteomes" id="UP000294513"/>
    </source>
</evidence>
<dbReference type="Gene3D" id="3.60.130.10">
    <property type="entry name" value="Clavaminate synthase-like"/>
    <property type="match status" value="1"/>
</dbReference>
<dbReference type="GO" id="GO:0017000">
    <property type="term" value="P:antibiotic biosynthetic process"/>
    <property type="evidence" value="ECO:0007669"/>
    <property type="project" value="UniProtKB-KW"/>
</dbReference>
<proteinExistence type="predicted"/>
<keyword evidence="4" id="KW-0045">Antibiotic biosynthesis</keyword>
<comment type="caution">
    <text evidence="6">The sequence shown here is derived from an EMBL/GenBank/DDBJ whole genome shotgun (WGS) entry which is preliminary data.</text>
</comment>
<name>A0A4V2YYW9_9ACTN</name>
<gene>
    <name evidence="6" type="ORF">E1298_06070</name>
</gene>
<dbReference type="InterPro" id="IPR050411">
    <property type="entry name" value="AlphaKG_dependent_hydroxylases"/>
</dbReference>
<dbReference type="Pfam" id="PF02668">
    <property type="entry name" value="TauD"/>
    <property type="match status" value="1"/>
</dbReference>
<keyword evidence="6" id="KW-0223">Dioxygenase</keyword>
<sequence>MAQALPFVVEAEGPDLTKLIEHDRPRLRGLLREHGAILFRGFPIGGVDGFQPVVEALSGEPPLEYAERSSPRSAIKGNVYTSTDYPPDEEIFLHNESSYQLSWPRFLYFCCVRPPETQGATPLADSRLILRSVDPAVREEFDRRGWMVVRNFQAPFGIPWQQAFNTDDRSAVEEYCRDHGIEYEWRGDDHLRTRAVRKTTHRHPETGAEVWFNHATFFHHTTLPTDVREGLLAVLDVEDLPTNTYFGDGGAIPPATLDHLRSCYRSNTVRFDWRQDDILVIDNMLTAHAREPYTGPRRIAVAMAEPYEPSV</sequence>
<dbReference type="SUPFAM" id="SSF51197">
    <property type="entry name" value="Clavaminate synthase-like"/>
    <property type="match status" value="1"/>
</dbReference>
<dbReference type="GO" id="GO:0051213">
    <property type="term" value="F:dioxygenase activity"/>
    <property type="evidence" value="ECO:0007669"/>
    <property type="project" value="UniProtKB-KW"/>
</dbReference>
<evidence type="ECO:0000256" key="1">
    <source>
        <dbReference type="ARBA" id="ARBA00001954"/>
    </source>
</evidence>
<evidence type="ECO:0000313" key="6">
    <source>
        <dbReference type="EMBL" id="TDD94817.1"/>
    </source>
</evidence>
<keyword evidence="3" id="KW-0408">Iron</keyword>
<reference evidence="6 7" key="1">
    <citation type="submission" date="2019-03" db="EMBL/GenBank/DDBJ databases">
        <title>Draft genome sequences of novel Actinobacteria.</title>
        <authorList>
            <person name="Sahin N."/>
            <person name="Ay H."/>
            <person name="Saygin H."/>
        </authorList>
    </citation>
    <scope>NUCLEOTIDE SEQUENCE [LARGE SCALE GENOMIC DNA]</scope>
    <source>
        <strain evidence="6 7">H3C3</strain>
    </source>
</reference>
<dbReference type="InterPro" id="IPR042098">
    <property type="entry name" value="TauD-like_sf"/>
</dbReference>
<accession>A0A4V2YYW9</accession>
<keyword evidence="2" id="KW-0560">Oxidoreductase</keyword>
<dbReference type="Proteomes" id="UP000294513">
    <property type="component" value="Unassembled WGS sequence"/>
</dbReference>
<dbReference type="OrthoDB" id="9769888at2"/>
<dbReference type="PANTHER" id="PTHR10696">
    <property type="entry name" value="GAMMA-BUTYROBETAINE HYDROXYLASE-RELATED"/>
    <property type="match status" value="1"/>
</dbReference>